<protein>
    <submittedName>
        <fullName evidence="1">Uncharacterized protein</fullName>
    </submittedName>
</protein>
<sequence>MSEKAHGQEEGHIALANTPENVKPPYDTTRDTAVEEVDAGAYRPGVLKEDLRSKSMEGTSCNTGPGLSVTDLTEMIPSIKVDSTSGFEGLQLTAEPWELGQVDDAKAKGMLASASGSFNATEDESLEHVASSRGLCGTAGAPVDATCSSYSDLQCQGWPPAFSRGAWGSLEKRVRVRSVLFGEFSGSGVATSSVVHRTHVFRYRSDMYLGTDLSRKGHKFLIAVLWSYRIP</sequence>
<name>A0ACB7SVR8_HYAAI</name>
<gene>
    <name evidence="1" type="ORF">HPB50_026042</name>
</gene>
<accession>A0ACB7SVR8</accession>
<proteinExistence type="predicted"/>
<organism evidence="1 2">
    <name type="scientific">Hyalomma asiaticum</name>
    <name type="common">Tick</name>
    <dbReference type="NCBI Taxonomy" id="266040"/>
    <lineage>
        <taxon>Eukaryota</taxon>
        <taxon>Metazoa</taxon>
        <taxon>Ecdysozoa</taxon>
        <taxon>Arthropoda</taxon>
        <taxon>Chelicerata</taxon>
        <taxon>Arachnida</taxon>
        <taxon>Acari</taxon>
        <taxon>Parasitiformes</taxon>
        <taxon>Ixodida</taxon>
        <taxon>Ixodoidea</taxon>
        <taxon>Ixodidae</taxon>
        <taxon>Hyalomminae</taxon>
        <taxon>Hyalomma</taxon>
    </lineage>
</organism>
<evidence type="ECO:0000313" key="2">
    <source>
        <dbReference type="Proteomes" id="UP000821845"/>
    </source>
</evidence>
<dbReference type="EMBL" id="CM023483">
    <property type="protein sequence ID" value="KAH6937237.1"/>
    <property type="molecule type" value="Genomic_DNA"/>
</dbReference>
<reference evidence="1" key="1">
    <citation type="submission" date="2020-05" db="EMBL/GenBank/DDBJ databases">
        <title>Large-scale comparative analyses of tick genomes elucidate their genetic diversity and vector capacities.</title>
        <authorList>
            <person name="Jia N."/>
            <person name="Wang J."/>
            <person name="Shi W."/>
            <person name="Du L."/>
            <person name="Sun Y."/>
            <person name="Zhan W."/>
            <person name="Jiang J."/>
            <person name="Wang Q."/>
            <person name="Zhang B."/>
            <person name="Ji P."/>
            <person name="Sakyi L.B."/>
            <person name="Cui X."/>
            <person name="Yuan T."/>
            <person name="Jiang B."/>
            <person name="Yang W."/>
            <person name="Lam T.T.-Y."/>
            <person name="Chang Q."/>
            <person name="Ding S."/>
            <person name="Wang X."/>
            <person name="Zhu J."/>
            <person name="Ruan X."/>
            <person name="Zhao L."/>
            <person name="Wei J."/>
            <person name="Que T."/>
            <person name="Du C."/>
            <person name="Cheng J."/>
            <person name="Dai P."/>
            <person name="Han X."/>
            <person name="Huang E."/>
            <person name="Gao Y."/>
            <person name="Liu J."/>
            <person name="Shao H."/>
            <person name="Ye R."/>
            <person name="Li L."/>
            <person name="Wei W."/>
            <person name="Wang X."/>
            <person name="Wang C."/>
            <person name="Yang T."/>
            <person name="Huo Q."/>
            <person name="Li W."/>
            <person name="Guo W."/>
            <person name="Chen H."/>
            <person name="Zhou L."/>
            <person name="Ni X."/>
            <person name="Tian J."/>
            <person name="Zhou Y."/>
            <person name="Sheng Y."/>
            <person name="Liu T."/>
            <person name="Pan Y."/>
            <person name="Xia L."/>
            <person name="Li J."/>
            <person name="Zhao F."/>
            <person name="Cao W."/>
        </authorList>
    </citation>
    <scope>NUCLEOTIDE SEQUENCE</scope>
    <source>
        <strain evidence="1">Hyas-2018</strain>
    </source>
</reference>
<dbReference type="Proteomes" id="UP000821845">
    <property type="component" value="Chromosome 3"/>
</dbReference>
<evidence type="ECO:0000313" key="1">
    <source>
        <dbReference type="EMBL" id="KAH6937237.1"/>
    </source>
</evidence>
<comment type="caution">
    <text evidence="1">The sequence shown here is derived from an EMBL/GenBank/DDBJ whole genome shotgun (WGS) entry which is preliminary data.</text>
</comment>
<keyword evidence="2" id="KW-1185">Reference proteome</keyword>